<dbReference type="InterPro" id="IPR001611">
    <property type="entry name" value="Leu-rich_rpt"/>
</dbReference>
<dbReference type="InterPro" id="IPR003591">
    <property type="entry name" value="Leu-rich_rpt_typical-subtyp"/>
</dbReference>
<dbReference type="Gene3D" id="3.80.10.10">
    <property type="entry name" value="Ribonuclease Inhibitor"/>
    <property type="match status" value="2"/>
</dbReference>
<dbReference type="STRING" id="38772.ENSGAGP00000019778"/>
<feature type="compositionally biased region" description="Polar residues" evidence="4">
    <location>
        <begin position="1527"/>
        <end position="1539"/>
    </location>
</feature>
<feature type="compositionally biased region" description="Basic residues" evidence="4">
    <location>
        <begin position="1410"/>
        <end position="1419"/>
    </location>
</feature>
<dbReference type="InterPro" id="IPR000048">
    <property type="entry name" value="IQ_motif_EF-hand-BS"/>
</dbReference>
<evidence type="ECO:0000256" key="4">
    <source>
        <dbReference type="SAM" id="MobiDB-lite"/>
    </source>
</evidence>
<dbReference type="GO" id="GO:0009966">
    <property type="term" value="P:regulation of signal transduction"/>
    <property type="evidence" value="ECO:0007669"/>
    <property type="project" value="UniProtKB-ARBA"/>
</dbReference>
<feature type="compositionally biased region" description="Basic and acidic residues" evidence="4">
    <location>
        <begin position="1540"/>
        <end position="1556"/>
    </location>
</feature>
<protein>
    <recommendedName>
        <fullName evidence="7">Leucine rich repeats and IQ motif containing 1</fullName>
    </recommendedName>
</protein>
<dbReference type="SMART" id="SM00015">
    <property type="entry name" value="IQ"/>
    <property type="match status" value="4"/>
</dbReference>
<evidence type="ECO:0000313" key="6">
    <source>
        <dbReference type="Proteomes" id="UP000291020"/>
    </source>
</evidence>
<dbReference type="InterPro" id="IPR027417">
    <property type="entry name" value="P-loop_NTPase"/>
</dbReference>
<feature type="region of interest" description="Disordered" evidence="4">
    <location>
        <begin position="322"/>
        <end position="510"/>
    </location>
</feature>
<evidence type="ECO:0000256" key="1">
    <source>
        <dbReference type="ARBA" id="ARBA00022614"/>
    </source>
</evidence>
<feature type="compositionally biased region" description="Basic and acidic residues" evidence="4">
    <location>
        <begin position="470"/>
        <end position="493"/>
    </location>
</feature>
<feature type="compositionally biased region" description="Basic and acidic residues" evidence="4">
    <location>
        <begin position="322"/>
        <end position="337"/>
    </location>
</feature>
<keyword evidence="3" id="KW-0175">Coiled coil</keyword>
<dbReference type="Gene3D" id="1.20.5.190">
    <property type="match status" value="1"/>
</dbReference>
<reference evidence="6" key="1">
    <citation type="journal article" date="2017" name="PLoS ONE">
        <title>The Agassiz's desert tortoise genome provides a resource for the conservation of a threatened species.</title>
        <authorList>
            <person name="Tollis M."/>
            <person name="DeNardo D.F."/>
            <person name="Cornelius J.A."/>
            <person name="Dolby G.A."/>
            <person name="Edwards T."/>
            <person name="Henen B.T."/>
            <person name="Karl A.E."/>
            <person name="Murphy R.W."/>
            <person name="Kusumi K."/>
        </authorList>
    </citation>
    <scope>NUCLEOTIDE SEQUENCE [LARGE SCALE GENOMIC DNA]</scope>
</reference>
<dbReference type="SUPFAM" id="SSF52540">
    <property type="entry name" value="P-loop containing nucleoside triphosphate hydrolases"/>
    <property type="match status" value="1"/>
</dbReference>
<dbReference type="SUPFAM" id="SSF52058">
    <property type="entry name" value="L domain-like"/>
    <property type="match status" value="1"/>
</dbReference>
<dbReference type="Proteomes" id="UP000291020">
    <property type="component" value="Unassembled WGS sequence"/>
</dbReference>
<feature type="region of interest" description="Disordered" evidence="4">
    <location>
        <begin position="1403"/>
        <end position="1428"/>
    </location>
</feature>
<dbReference type="SMART" id="SM00365">
    <property type="entry name" value="LRR_SD22"/>
    <property type="match status" value="5"/>
</dbReference>
<evidence type="ECO:0000256" key="2">
    <source>
        <dbReference type="ARBA" id="ARBA00022737"/>
    </source>
</evidence>
<dbReference type="CDD" id="cd23767">
    <property type="entry name" value="IQCD"/>
    <property type="match status" value="2"/>
</dbReference>
<dbReference type="Pfam" id="PF00612">
    <property type="entry name" value="IQ"/>
    <property type="match status" value="4"/>
</dbReference>
<dbReference type="PANTHER" id="PTHR46652">
    <property type="entry name" value="LEUCINE-RICH REPEAT AND IQ DOMAIN-CONTAINING PROTEIN 1-RELATED"/>
    <property type="match status" value="1"/>
</dbReference>
<reference evidence="5" key="2">
    <citation type="submission" date="2025-05" db="UniProtKB">
        <authorList>
            <consortium name="Ensembl"/>
        </authorList>
    </citation>
    <scope>IDENTIFICATION</scope>
</reference>
<proteinExistence type="predicted"/>
<name>A0A452HX40_9SAUR</name>
<evidence type="ECO:0008006" key="7">
    <source>
        <dbReference type="Google" id="ProtNLM"/>
    </source>
</evidence>
<dbReference type="SMART" id="SM00369">
    <property type="entry name" value="LRR_TYP"/>
    <property type="match status" value="5"/>
</dbReference>
<dbReference type="FunFam" id="3.80.10.10:FF:001142">
    <property type="entry name" value="Leucine-rich repeats and IQ motif containing 1"/>
    <property type="match status" value="1"/>
</dbReference>
<feature type="coiled-coil region" evidence="3">
    <location>
        <begin position="166"/>
        <end position="283"/>
    </location>
</feature>
<dbReference type="PROSITE" id="PS51450">
    <property type="entry name" value="LRR"/>
    <property type="match status" value="5"/>
</dbReference>
<evidence type="ECO:0000313" key="5">
    <source>
        <dbReference type="Ensembl" id="ENSGAGP00000019778.1"/>
    </source>
</evidence>
<dbReference type="PANTHER" id="PTHR46652:SF7">
    <property type="entry name" value="LEUCINE-RICH REPEAT AND IQ DOMAIN-CONTAINING PROTEIN 1"/>
    <property type="match status" value="1"/>
</dbReference>
<dbReference type="InterPro" id="IPR050836">
    <property type="entry name" value="SDS22/Internalin_LRR"/>
</dbReference>
<feature type="compositionally biased region" description="Basic and acidic residues" evidence="4">
    <location>
        <begin position="343"/>
        <end position="388"/>
    </location>
</feature>
<keyword evidence="1" id="KW-0433">Leucine-rich repeat</keyword>
<dbReference type="InterPro" id="IPR032675">
    <property type="entry name" value="LRR_dom_sf"/>
</dbReference>
<evidence type="ECO:0000256" key="3">
    <source>
        <dbReference type="SAM" id="Coils"/>
    </source>
</evidence>
<dbReference type="PROSITE" id="PS50096">
    <property type="entry name" value="IQ"/>
    <property type="match status" value="4"/>
</dbReference>
<dbReference type="Pfam" id="PF13855">
    <property type="entry name" value="LRR_8"/>
    <property type="match status" value="1"/>
</dbReference>
<keyword evidence="6" id="KW-1185">Reference proteome</keyword>
<dbReference type="Ensembl" id="ENSGAGT00000022521.1">
    <property type="protein sequence ID" value="ENSGAGP00000019766.1"/>
    <property type="gene ID" value="ENSGAGG00000014576.1"/>
</dbReference>
<accession>A0A452HX40</accession>
<sequence>MEDDDVKLEEEINIELSRISVTSLEVDDLNTDLSAEAWSDGETTSDELPESVLYCLNVVKNRSQNAENLILQDLEDEETTSDIYRVVSSQASEYLAELASEYNEDPDTLKKRILSEIENEELQTRATSDSNSQRISEDITCRVVADERSVTDNGDMTISFTYHEVEERCRQEFELWEERQKELEGQKRKQLKSEREIKEKQSEEEKKRRQLYLEEFEAERMKLEMLHKQQQAMMEDELLKEKEVWREKFRQHEELIKRLQLQIEEEKRAFEEQKAKERQHLAEQWNKAAVKIQARFRAFIIYRKYAPILKEWKAEIKRKKELQQKMEREKREKEEKMRRRMQERKQKEEELRKRQEEIERQAHMEQVRRREEYEKKKVSLRLEREKSLQLEGPRGQQGAKQKEKIAINAVAENRDKDMKITKEEKERENIKDLREQEKEQKKPILEIREEEEKQEEKDVGKIQEANNSENTKDRKQTPPSSEKKEESHDKSNENEDEYVMTHTGKSSLQTMDLDKNTNRNILDREAIVLVANDTISNKENSKHNSQWNLEAQPDNRNSEHKVQSCKFETIKTAEVVMKKIQEEVAEDWDKSESGIRYFERPLMLPDNVEKKRLTWMTMCKPWSKMYRENQRKKVVKRNRPRKPSDSKMPPLSVEMIIQCGPWNALQQVTTLTLQDLPGCSLSTLSECSSLQLLTLRRCELTALEGLSNCKGLKYIDVEENNIQTINCENLENLCILILNKNQLASIHGLDGCSDLRNLELSCNKITRIGGLESLKNLQQLIVDHNQLISTKGLCDVPTLIYIDCSFNHLTQLEGIENCGLLQILKLQGNNLSELPTLENHVLLRELYLDDNSISTIETFSFYWLPLLQILSLSQNSLTQLAPLFSYVSLEKLNISNNCLSDLESVIIWFSGCQKLSELSLNGNPVLQEKNWRCSLLKILPILQFLNGENLNSPEKLSTERIKESEPGSFLKFCQAQIEEIDLIKKKTIEQGNASSLDAAQSQCWYFKELMKLSNEHRYAHEYGDLNIADRDEPEAQQDHLKQTATDSLQQNNLFIAGAKENKQGLLNPSERWITTGHIQPMCINSSVPVPQKKSNQEHKIKKKSIECYISHKGESKDNSKISTPTTRNTFRETVIASNEGENLQHVEYSVENLAATLIQSYWRGYIIRRDINFCARLHMAASEIQCAWRKYLARRNAVCCKKESSELTDAIEQKHKAAALIQAFWKGFLLRKKLASALAAIKSDEVEDDYEEVNVDNFTFDEAALEREWLALDSTRFPSKTLLLTNQLHWPKYARPLSSDHNSFNLTWPPHEAWQCDERPHSLSSENTPFSTRLEKRAMSRLSDLQPKKKFSFKSEKEEKISEEWGFKDIATAQLMLKRAHKMKSKKSSTKNLDPAVRLALFRNNENKHPPVKPSRKRQPAKETASSYFEGREEDFVHLDTTSAEKLQRSKELKYQWLHTQVGDCEATGLRNIKCNRFLPDLDPDILNGGRVQLVASPVSREDTDLDLISMISGSALTQNREKNNQPRRNSAGSSTKDISASERTHVGPFRKERISFRDHPVQLSGGWGSGKKMAKSLKN</sequence>
<dbReference type="Ensembl" id="ENSGAGT00000022526.1">
    <property type="protein sequence ID" value="ENSGAGP00000019771.1"/>
    <property type="gene ID" value="ENSGAGG00000014576.1"/>
</dbReference>
<feature type="region of interest" description="Disordered" evidence="4">
    <location>
        <begin position="1561"/>
        <end position="1580"/>
    </location>
</feature>
<feature type="region of interest" description="Disordered" evidence="4">
    <location>
        <begin position="1517"/>
        <end position="1556"/>
    </location>
</feature>
<feature type="compositionally biased region" description="Basic and acidic residues" evidence="4">
    <location>
        <begin position="412"/>
        <end position="461"/>
    </location>
</feature>
<dbReference type="Ensembl" id="ENSGAGT00000022533.1">
    <property type="protein sequence ID" value="ENSGAGP00000019778.1"/>
    <property type="gene ID" value="ENSGAGG00000014576.1"/>
</dbReference>
<organism evidence="5 6">
    <name type="scientific">Gopherus agassizii</name>
    <name type="common">Agassiz's desert tortoise</name>
    <dbReference type="NCBI Taxonomy" id="38772"/>
    <lineage>
        <taxon>Eukaryota</taxon>
        <taxon>Metazoa</taxon>
        <taxon>Chordata</taxon>
        <taxon>Craniata</taxon>
        <taxon>Vertebrata</taxon>
        <taxon>Euteleostomi</taxon>
        <taxon>Archelosauria</taxon>
        <taxon>Testudinata</taxon>
        <taxon>Testudines</taxon>
        <taxon>Cryptodira</taxon>
        <taxon>Durocryptodira</taxon>
        <taxon>Testudinoidea</taxon>
        <taxon>Testudinidae</taxon>
        <taxon>Gopherus</taxon>
    </lineage>
</organism>
<keyword evidence="2" id="KW-0677">Repeat</keyword>